<dbReference type="GO" id="GO:0032259">
    <property type="term" value="P:methylation"/>
    <property type="evidence" value="ECO:0007669"/>
    <property type="project" value="UniProtKB-KW"/>
</dbReference>
<dbReference type="Gene3D" id="1.10.10.10">
    <property type="entry name" value="Winged helix-like DNA-binding domain superfamily/Winged helix DNA-binding domain"/>
    <property type="match status" value="1"/>
</dbReference>
<dbReference type="InterPro" id="IPR012967">
    <property type="entry name" value="COMT_dimerisation"/>
</dbReference>
<evidence type="ECO:0000256" key="1">
    <source>
        <dbReference type="ARBA" id="ARBA00022603"/>
    </source>
</evidence>
<dbReference type="Gene3D" id="1.10.287.1350">
    <property type="match status" value="1"/>
</dbReference>
<keyword evidence="2 7" id="KW-0808">Transferase</keyword>
<dbReference type="Gene3D" id="3.40.50.150">
    <property type="entry name" value="Vaccinia Virus protein VP39"/>
    <property type="match status" value="1"/>
</dbReference>
<feature type="domain" description="O-methyltransferase C-terminal" evidence="5">
    <location>
        <begin position="119"/>
        <end position="325"/>
    </location>
</feature>
<dbReference type="PANTHER" id="PTHR43712:SF2">
    <property type="entry name" value="O-METHYLTRANSFERASE CICE"/>
    <property type="match status" value="1"/>
</dbReference>
<dbReference type="SUPFAM" id="SSF46785">
    <property type="entry name" value="Winged helix' DNA-binding domain"/>
    <property type="match status" value="1"/>
</dbReference>
<evidence type="ECO:0000259" key="6">
    <source>
        <dbReference type="Pfam" id="PF08100"/>
    </source>
</evidence>
<feature type="active site" description="Proton acceptor" evidence="4">
    <location>
        <position position="255"/>
    </location>
</feature>
<proteinExistence type="predicted"/>
<dbReference type="Pfam" id="PF00891">
    <property type="entry name" value="Methyltransf_2"/>
    <property type="match status" value="1"/>
</dbReference>
<protein>
    <submittedName>
        <fullName evidence="7">Methyltransferase</fullName>
    </submittedName>
</protein>
<accession>A0A6G9Z965</accession>
<sequence length="348" mass="38265">MKNKSVNFDSIISFENATKMRHLLYGRLLSQAVVVAAELEIPKLLTNSAMTVAEISEHTKSDPYALKHLLRSLGVFGIFQEDELGYFSLTPLGTMLCPDTPGTALYTALLVGGEVGNAWDSLSQTVRTRQPAFNYVHGTDFFSYMEADHSFREVFDASQNAGIHFELEALLASIDFGEFNSIVDVGGGDGRLLEAILCGYPDVTGILFDLDSVVSSARNRLLESPVSNRIEFISGDFGESIPDGGNLYLLRHIVHDWPDARCVDILRRCGEAMAPDGRILIIDRIADSQSGDNQMTALMTLYMLTVMEGRERTSEEFAELIHIAGLTVENILPLAGDTTAIIARPHTR</sequence>
<evidence type="ECO:0000256" key="2">
    <source>
        <dbReference type="ARBA" id="ARBA00022679"/>
    </source>
</evidence>
<dbReference type="InterPro" id="IPR036388">
    <property type="entry name" value="WH-like_DNA-bd_sf"/>
</dbReference>
<dbReference type="PANTHER" id="PTHR43712">
    <property type="entry name" value="PUTATIVE (AFU_ORTHOLOGUE AFUA_4G14580)-RELATED"/>
    <property type="match status" value="1"/>
</dbReference>
<dbReference type="InterPro" id="IPR029063">
    <property type="entry name" value="SAM-dependent_MTases_sf"/>
</dbReference>
<dbReference type="SUPFAM" id="SSF53335">
    <property type="entry name" value="S-adenosyl-L-methionine-dependent methyltransferases"/>
    <property type="match status" value="1"/>
</dbReference>
<gene>
    <name evidence="7" type="ORF">F6W96_31195</name>
</gene>
<evidence type="ECO:0000256" key="4">
    <source>
        <dbReference type="PIRSR" id="PIRSR005739-1"/>
    </source>
</evidence>
<keyword evidence="3" id="KW-0949">S-adenosyl-L-methionine</keyword>
<dbReference type="PROSITE" id="PS51683">
    <property type="entry name" value="SAM_OMT_II"/>
    <property type="match status" value="1"/>
</dbReference>
<dbReference type="InterPro" id="IPR001077">
    <property type="entry name" value="COMT_C"/>
</dbReference>
<dbReference type="GO" id="GO:0046983">
    <property type="term" value="F:protein dimerization activity"/>
    <property type="evidence" value="ECO:0007669"/>
    <property type="project" value="InterPro"/>
</dbReference>
<dbReference type="EMBL" id="CP046173">
    <property type="protein sequence ID" value="QIS22149.1"/>
    <property type="molecule type" value="Genomic_DNA"/>
</dbReference>
<dbReference type="GO" id="GO:0008171">
    <property type="term" value="F:O-methyltransferase activity"/>
    <property type="evidence" value="ECO:0007669"/>
    <property type="project" value="InterPro"/>
</dbReference>
<dbReference type="AlphaFoldDB" id="A0A6G9Z965"/>
<evidence type="ECO:0000313" key="7">
    <source>
        <dbReference type="EMBL" id="QIS22149.1"/>
    </source>
</evidence>
<evidence type="ECO:0000256" key="3">
    <source>
        <dbReference type="ARBA" id="ARBA00022691"/>
    </source>
</evidence>
<evidence type="ECO:0000259" key="5">
    <source>
        <dbReference type="Pfam" id="PF00891"/>
    </source>
</evidence>
<organism evidence="7 8">
    <name type="scientific">Nocardia terpenica</name>
    <dbReference type="NCBI Taxonomy" id="455432"/>
    <lineage>
        <taxon>Bacteria</taxon>
        <taxon>Bacillati</taxon>
        <taxon>Actinomycetota</taxon>
        <taxon>Actinomycetes</taxon>
        <taxon>Mycobacteriales</taxon>
        <taxon>Nocardiaceae</taxon>
        <taxon>Nocardia</taxon>
    </lineage>
</organism>
<dbReference type="InterPro" id="IPR016461">
    <property type="entry name" value="COMT-like"/>
</dbReference>
<dbReference type="PIRSF" id="PIRSF005739">
    <property type="entry name" value="O-mtase"/>
    <property type="match status" value="1"/>
</dbReference>
<feature type="domain" description="O-methyltransferase dimerisation" evidence="6">
    <location>
        <begin position="22"/>
        <end position="97"/>
    </location>
</feature>
<dbReference type="CDD" id="cd02440">
    <property type="entry name" value="AdoMet_MTases"/>
    <property type="match status" value="1"/>
</dbReference>
<name>A0A6G9Z965_9NOCA</name>
<dbReference type="Proteomes" id="UP000500953">
    <property type="component" value="Chromosome"/>
</dbReference>
<dbReference type="InterPro" id="IPR036390">
    <property type="entry name" value="WH_DNA-bd_sf"/>
</dbReference>
<keyword evidence="1 7" id="KW-0489">Methyltransferase</keyword>
<dbReference type="RefSeq" id="WP_167489590.1">
    <property type="nucleotide sequence ID" value="NZ_CP046173.1"/>
</dbReference>
<evidence type="ECO:0000313" key="8">
    <source>
        <dbReference type="Proteomes" id="UP000500953"/>
    </source>
</evidence>
<reference evidence="7 8" key="1">
    <citation type="journal article" date="2019" name="ACS Chem. Biol.">
        <title>Identification and Mobilization of a Cryptic Antibiotic Biosynthesis Gene Locus from a Human-Pathogenic Nocardia Isolate.</title>
        <authorList>
            <person name="Herisse M."/>
            <person name="Ishida K."/>
            <person name="Porter J.L."/>
            <person name="Howden B."/>
            <person name="Hertweck C."/>
            <person name="Stinear T.P."/>
            <person name="Pidot S.J."/>
        </authorList>
    </citation>
    <scope>NUCLEOTIDE SEQUENCE [LARGE SCALE GENOMIC DNA]</scope>
    <source>
        <strain evidence="7 8">AUSMDU00012715</strain>
    </source>
</reference>
<dbReference type="Pfam" id="PF08100">
    <property type="entry name" value="Dimerisation"/>
    <property type="match status" value="1"/>
</dbReference>